<organism evidence="16 17">
    <name type="scientific">Cupriavidus pinatubonensis</name>
    <dbReference type="NCBI Taxonomy" id="248026"/>
    <lineage>
        <taxon>Bacteria</taxon>
        <taxon>Pseudomonadati</taxon>
        <taxon>Pseudomonadota</taxon>
        <taxon>Betaproteobacteria</taxon>
        <taxon>Burkholderiales</taxon>
        <taxon>Burkholderiaceae</taxon>
        <taxon>Cupriavidus</taxon>
    </lineage>
</organism>
<keyword evidence="9 13" id="KW-0694">RNA-binding</keyword>
<protein>
    <recommendedName>
        <fullName evidence="13">Threonine--tRNA ligase</fullName>
        <ecNumber evidence="13">6.1.1.3</ecNumber>
    </recommendedName>
    <alternativeName>
        <fullName evidence="13">Threonyl-tRNA synthetase</fullName>
        <shortName evidence="13">ThrRS</shortName>
    </alternativeName>
</protein>
<dbReference type="SUPFAM" id="SSF52954">
    <property type="entry name" value="Class II aaRS ABD-related"/>
    <property type="match status" value="1"/>
</dbReference>
<feature type="domain" description="Aminoacyl-transfer RNA synthetases class-II family profile" evidence="14">
    <location>
        <begin position="242"/>
        <end position="533"/>
    </location>
</feature>
<comment type="catalytic activity">
    <reaction evidence="12 13">
        <text>tRNA(Thr) + L-threonine + ATP = L-threonyl-tRNA(Thr) + AMP + diphosphate + H(+)</text>
        <dbReference type="Rhea" id="RHEA:24624"/>
        <dbReference type="Rhea" id="RHEA-COMP:9670"/>
        <dbReference type="Rhea" id="RHEA-COMP:9704"/>
        <dbReference type="ChEBI" id="CHEBI:15378"/>
        <dbReference type="ChEBI" id="CHEBI:30616"/>
        <dbReference type="ChEBI" id="CHEBI:33019"/>
        <dbReference type="ChEBI" id="CHEBI:57926"/>
        <dbReference type="ChEBI" id="CHEBI:78442"/>
        <dbReference type="ChEBI" id="CHEBI:78534"/>
        <dbReference type="ChEBI" id="CHEBI:456215"/>
        <dbReference type="EC" id="6.1.1.3"/>
    </reaction>
</comment>
<keyword evidence="10 13" id="KW-0648">Protein biosynthesis</keyword>
<feature type="binding site" evidence="13">
    <location>
        <position position="333"/>
    </location>
    <ligand>
        <name>Zn(2+)</name>
        <dbReference type="ChEBI" id="CHEBI:29105"/>
        <note>catalytic</note>
    </ligand>
</feature>
<reference evidence="16 17" key="1">
    <citation type="submission" date="2021-08" db="EMBL/GenBank/DDBJ databases">
        <authorList>
            <person name="Peeters C."/>
        </authorList>
    </citation>
    <scope>NUCLEOTIDE SEQUENCE [LARGE SCALE GENOMIC DNA]</scope>
    <source>
        <strain evidence="16 17">LMG 23994</strain>
    </source>
</reference>
<dbReference type="Pfam" id="PF02824">
    <property type="entry name" value="TGS"/>
    <property type="match status" value="1"/>
</dbReference>
<keyword evidence="2 13" id="KW-0963">Cytoplasm</keyword>
<comment type="subunit">
    <text evidence="13">Homodimer.</text>
</comment>
<dbReference type="PROSITE" id="PS51880">
    <property type="entry name" value="TGS"/>
    <property type="match status" value="1"/>
</dbReference>
<dbReference type="SMART" id="SM00863">
    <property type="entry name" value="tRNA_SAD"/>
    <property type="match status" value="1"/>
</dbReference>
<evidence type="ECO:0000259" key="15">
    <source>
        <dbReference type="PROSITE" id="PS51880"/>
    </source>
</evidence>
<dbReference type="InterPro" id="IPR045864">
    <property type="entry name" value="aa-tRNA-synth_II/BPL/LPL"/>
</dbReference>
<feature type="domain" description="TGS" evidence="15">
    <location>
        <begin position="1"/>
        <end position="61"/>
    </location>
</feature>
<comment type="similarity">
    <text evidence="1 13">Belongs to the class-II aminoacyl-tRNA synthetase family.</text>
</comment>
<keyword evidence="7 13" id="KW-0862">Zinc</keyword>
<dbReference type="GO" id="GO:0004829">
    <property type="term" value="F:threonine-tRNA ligase activity"/>
    <property type="evidence" value="ECO:0007669"/>
    <property type="project" value="UniProtKB-EC"/>
</dbReference>
<comment type="cofactor">
    <cofactor evidence="13">
        <name>Zn(2+)</name>
        <dbReference type="ChEBI" id="CHEBI:29105"/>
    </cofactor>
    <text evidence="13">Binds 1 zinc ion per subunit.</text>
</comment>
<dbReference type="Gene3D" id="3.10.20.30">
    <property type="match status" value="1"/>
</dbReference>
<keyword evidence="17" id="KW-1185">Reference proteome</keyword>
<dbReference type="CDD" id="cd00860">
    <property type="entry name" value="ThrRS_anticodon"/>
    <property type="match status" value="1"/>
</dbReference>
<dbReference type="PRINTS" id="PR01047">
    <property type="entry name" value="TRNASYNTHTHR"/>
</dbReference>
<dbReference type="InterPro" id="IPR018163">
    <property type="entry name" value="Thr/Ala-tRNA-synth_IIc_edit"/>
</dbReference>
<dbReference type="EMBL" id="CAJZAF010000022">
    <property type="protein sequence ID" value="CAG9178601.1"/>
    <property type="molecule type" value="Genomic_DNA"/>
</dbReference>
<dbReference type="InterPro" id="IPR002320">
    <property type="entry name" value="Thr-tRNA-ligase_IIa"/>
</dbReference>
<evidence type="ECO:0000256" key="12">
    <source>
        <dbReference type="ARBA" id="ARBA00049515"/>
    </source>
</evidence>
<dbReference type="InterPro" id="IPR012675">
    <property type="entry name" value="Beta-grasp_dom_sf"/>
</dbReference>
<dbReference type="Gene3D" id="3.40.50.800">
    <property type="entry name" value="Anticodon-binding domain"/>
    <property type="match status" value="1"/>
</dbReference>
<dbReference type="Pfam" id="PF03129">
    <property type="entry name" value="HGTP_anticodon"/>
    <property type="match status" value="1"/>
</dbReference>
<feature type="binding site" evidence="13">
    <location>
        <position position="510"/>
    </location>
    <ligand>
        <name>Zn(2+)</name>
        <dbReference type="ChEBI" id="CHEBI:29105"/>
        <note>catalytic</note>
    </ligand>
</feature>
<feature type="region of interest" description="Catalytic" evidence="13">
    <location>
        <begin position="242"/>
        <end position="533"/>
    </location>
</feature>
<evidence type="ECO:0000256" key="2">
    <source>
        <dbReference type="ARBA" id="ARBA00022490"/>
    </source>
</evidence>
<dbReference type="SUPFAM" id="SSF55681">
    <property type="entry name" value="Class II aaRS and biotin synthetases"/>
    <property type="match status" value="1"/>
</dbReference>
<dbReference type="InterPro" id="IPR047246">
    <property type="entry name" value="ThrRS_anticodon"/>
</dbReference>
<dbReference type="CDD" id="cd01667">
    <property type="entry name" value="TGS_ThrRS"/>
    <property type="match status" value="1"/>
</dbReference>
<evidence type="ECO:0000256" key="11">
    <source>
        <dbReference type="ARBA" id="ARBA00023146"/>
    </source>
</evidence>
<evidence type="ECO:0000313" key="16">
    <source>
        <dbReference type="EMBL" id="CAG9178601.1"/>
    </source>
</evidence>
<dbReference type="InterPro" id="IPR036621">
    <property type="entry name" value="Anticodon-bd_dom_sf"/>
</dbReference>
<keyword evidence="8 13" id="KW-0067">ATP-binding</keyword>
<comment type="subcellular location">
    <subcellularLocation>
        <location evidence="13">Cytoplasm</location>
    </subcellularLocation>
</comment>
<dbReference type="InterPro" id="IPR012947">
    <property type="entry name" value="tRNA_SAD"/>
</dbReference>
<feature type="binding site" evidence="13">
    <location>
        <position position="384"/>
    </location>
    <ligand>
        <name>Zn(2+)</name>
        <dbReference type="ChEBI" id="CHEBI:29105"/>
        <note>catalytic</note>
    </ligand>
</feature>
<dbReference type="PANTHER" id="PTHR11451:SF44">
    <property type="entry name" value="THREONINE--TRNA LIGASE, CHLOROPLASTIC_MITOCHONDRIAL 2"/>
    <property type="match status" value="1"/>
</dbReference>
<dbReference type="SUPFAM" id="SSF55186">
    <property type="entry name" value="ThrRS/AlaRS common domain"/>
    <property type="match status" value="1"/>
</dbReference>
<dbReference type="InterPro" id="IPR012676">
    <property type="entry name" value="TGS-like"/>
</dbReference>
<keyword evidence="5 13" id="KW-0479">Metal-binding</keyword>
<evidence type="ECO:0000256" key="3">
    <source>
        <dbReference type="ARBA" id="ARBA00022555"/>
    </source>
</evidence>
<evidence type="ECO:0000259" key="14">
    <source>
        <dbReference type="PROSITE" id="PS50862"/>
    </source>
</evidence>
<dbReference type="InterPro" id="IPR033728">
    <property type="entry name" value="ThrRS_core"/>
</dbReference>
<dbReference type="Pfam" id="PF07973">
    <property type="entry name" value="tRNA_SAD"/>
    <property type="match status" value="1"/>
</dbReference>
<dbReference type="RefSeq" id="WP_224004739.1">
    <property type="nucleotide sequence ID" value="NZ_CAJZAF010000022.1"/>
</dbReference>
<proteinExistence type="inferred from homology"/>
<gene>
    <name evidence="13 16" type="primary">thrS</name>
    <name evidence="16" type="ORF">LMG23994_03938</name>
</gene>
<evidence type="ECO:0000256" key="4">
    <source>
        <dbReference type="ARBA" id="ARBA00022598"/>
    </source>
</evidence>
<dbReference type="Gene3D" id="3.30.980.10">
    <property type="entry name" value="Threonyl-trna Synthetase, Chain A, domain 2"/>
    <property type="match status" value="1"/>
</dbReference>
<dbReference type="Gene3D" id="3.30.54.20">
    <property type="match status" value="1"/>
</dbReference>
<evidence type="ECO:0000313" key="17">
    <source>
        <dbReference type="Proteomes" id="UP000701702"/>
    </source>
</evidence>
<dbReference type="InterPro" id="IPR004154">
    <property type="entry name" value="Anticodon-bd"/>
</dbReference>
<comment type="caution">
    <text evidence="16">The sequence shown here is derived from an EMBL/GenBank/DDBJ whole genome shotgun (WGS) entry which is preliminary data.</text>
</comment>
<evidence type="ECO:0000256" key="5">
    <source>
        <dbReference type="ARBA" id="ARBA00022723"/>
    </source>
</evidence>
<name>A0ABM8XF74_9BURK</name>
<dbReference type="Pfam" id="PF00587">
    <property type="entry name" value="tRNA-synt_2b"/>
    <property type="match status" value="1"/>
</dbReference>
<keyword evidence="11 13" id="KW-0030">Aminoacyl-tRNA synthetase</keyword>
<dbReference type="InterPro" id="IPR004095">
    <property type="entry name" value="TGS"/>
</dbReference>
<dbReference type="HAMAP" id="MF_00184">
    <property type="entry name" value="Thr_tRNA_synth"/>
    <property type="match status" value="1"/>
</dbReference>
<keyword evidence="3 13" id="KW-0820">tRNA-binding</keyword>
<evidence type="ECO:0000256" key="1">
    <source>
        <dbReference type="ARBA" id="ARBA00008226"/>
    </source>
</evidence>
<dbReference type="NCBIfam" id="TIGR00418">
    <property type="entry name" value="thrS"/>
    <property type="match status" value="1"/>
</dbReference>
<sequence>MIAITLPDGSRREFPGPVTVAEVAQSIGTGLAKAALAGKVDGNLVDTSYSIDRDVALAIITDKDADGVDVIRHSTAHLLAYAVKELYPDAQVTIGPVIENGFYYDFAYKRPFTPEDLAAIEKKMTELSRKDEKVTREVWNRDEAVALFESMGEKYKAEIIASIPADQEIGLYREGKFVDLCRGPHVPSTGKLKVFKLMKVAGAYWRGDANNEMLQRIYGTAWAKKEDQEAYLHMLEEAEKRDHRKLGKSLDLFHLQEEAPGMVFWHPKGWQVWQAVEQYMRGRLTVAGYDEVRTPQVMDRSLWEKSGHWQNYKENMFVTESEKRDYAIKPMNCPGHVQIFNHGLRSYRDLPLRLAEFGACHRNEPSGALHGLMRVRGFVQDDAHIFCTEEQIVAEAKAFNELAFSVYDDFGFKDVAVKLSLRPAQRAGSDEVWDHAEEGLRLALRACGVDWEELPGEGAFYGPKVEYHIKDAIGRSWQCGTLQLDLVLPERLGAEYVAEDNSRKRPVMLHRAILGSFERFLGILLENHAGALPAWLAPEQVVVMNIAESQAEYAENVVQSLLKQGFRAKADLRNEKITYKIREHSLQKIPYLLVVGDKERDANQVAVRARGNVDLGVMPVSAFVERLQQDVTNKA</sequence>
<dbReference type="SUPFAM" id="SSF81271">
    <property type="entry name" value="TGS-like"/>
    <property type="match status" value="1"/>
</dbReference>
<dbReference type="InterPro" id="IPR006195">
    <property type="entry name" value="aa-tRNA-synth_II"/>
</dbReference>
<dbReference type="Proteomes" id="UP000701702">
    <property type="component" value="Unassembled WGS sequence"/>
</dbReference>
<keyword evidence="4 13" id="KW-0436">Ligase</keyword>
<evidence type="ECO:0000256" key="13">
    <source>
        <dbReference type="HAMAP-Rule" id="MF_00184"/>
    </source>
</evidence>
<accession>A0ABM8XF74</accession>
<dbReference type="Gene3D" id="3.30.930.10">
    <property type="entry name" value="Bira Bifunctional Protein, Domain 2"/>
    <property type="match status" value="1"/>
</dbReference>
<evidence type="ECO:0000256" key="7">
    <source>
        <dbReference type="ARBA" id="ARBA00022833"/>
    </source>
</evidence>
<dbReference type="PROSITE" id="PS50862">
    <property type="entry name" value="AA_TRNA_LIGASE_II"/>
    <property type="match status" value="1"/>
</dbReference>
<evidence type="ECO:0000256" key="6">
    <source>
        <dbReference type="ARBA" id="ARBA00022741"/>
    </source>
</evidence>
<dbReference type="PANTHER" id="PTHR11451">
    <property type="entry name" value="THREONINE-TRNA LIGASE"/>
    <property type="match status" value="1"/>
</dbReference>
<evidence type="ECO:0000256" key="10">
    <source>
        <dbReference type="ARBA" id="ARBA00022917"/>
    </source>
</evidence>
<evidence type="ECO:0000256" key="8">
    <source>
        <dbReference type="ARBA" id="ARBA00022840"/>
    </source>
</evidence>
<evidence type="ECO:0000256" key="9">
    <source>
        <dbReference type="ARBA" id="ARBA00022884"/>
    </source>
</evidence>
<keyword evidence="6 13" id="KW-0547">Nucleotide-binding</keyword>
<dbReference type="CDD" id="cd00771">
    <property type="entry name" value="ThrRS_core"/>
    <property type="match status" value="1"/>
</dbReference>
<dbReference type="InterPro" id="IPR002314">
    <property type="entry name" value="aa-tRNA-synt_IIb"/>
</dbReference>
<dbReference type="EC" id="6.1.1.3" evidence="13"/>